<dbReference type="InterPro" id="IPR033479">
    <property type="entry name" value="dCache_1"/>
</dbReference>
<keyword evidence="3" id="KW-0812">Transmembrane</keyword>
<organism evidence="7">
    <name type="scientific">bioreactor metagenome</name>
    <dbReference type="NCBI Taxonomy" id="1076179"/>
    <lineage>
        <taxon>unclassified sequences</taxon>
        <taxon>metagenomes</taxon>
        <taxon>ecological metagenomes</taxon>
    </lineage>
</organism>
<evidence type="ECO:0000313" key="7">
    <source>
        <dbReference type="EMBL" id="MPN10461.1"/>
    </source>
</evidence>
<sequence>MKGFVITDAMKAKVETVKKMLIETSKIDRLLHMDEDKGNELLAGRGKELDYVELVALVDKNGVIKFASPVVPKEQRDCSARAFFQRAMAGETYVSKEYISVLTNHYNITISIPLYEEGTVQGVLLADINLNE</sequence>
<evidence type="ECO:0000256" key="4">
    <source>
        <dbReference type="ARBA" id="ARBA00022989"/>
    </source>
</evidence>
<keyword evidence="4" id="KW-1133">Transmembrane helix</keyword>
<gene>
    <name evidence="7" type="ORF">SDC9_157756</name>
</gene>
<dbReference type="Pfam" id="PF02743">
    <property type="entry name" value="dCache_1"/>
    <property type="match status" value="1"/>
</dbReference>
<dbReference type="Gene3D" id="3.30.450.20">
    <property type="entry name" value="PAS domain"/>
    <property type="match status" value="1"/>
</dbReference>
<accession>A0A645F833</accession>
<keyword evidence="2" id="KW-1003">Cell membrane</keyword>
<evidence type="ECO:0000259" key="6">
    <source>
        <dbReference type="Pfam" id="PF02743"/>
    </source>
</evidence>
<protein>
    <recommendedName>
        <fullName evidence="6">Cache domain-containing protein</fullName>
    </recommendedName>
</protein>
<dbReference type="GO" id="GO:0005886">
    <property type="term" value="C:plasma membrane"/>
    <property type="evidence" value="ECO:0007669"/>
    <property type="project" value="UniProtKB-SubCell"/>
</dbReference>
<dbReference type="EMBL" id="VSSQ01056617">
    <property type="protein sequence ID" value="MPN10461.1"/>
    <property type="molecule type" value="Genomic_DNA"/>
</dbReference>
<comment type="subcellular location">
    <subcellularLocation>
        <location evidence="1">Cell membrane</location>
        <topology evidence="1">Multi-pass membrane protein</topology>
    </subcellularLocation>
</comment>
<evidence type="ECO:0000256" key="3">
    <source>
        <dbReference type="ARBA" id="ARBA00022692"/>
    </source>
</evidence>
<evidence type="ECO:0000256" key="2">
    <source>
        <dbReference type="ARBA" id="ARBA00022475"/>
    </source>
</evidence>
<evidence type="ECO:0000256" key="5">
    <source>
        <dbReference type="ARBA" id="ARBA00023136"/>
    </source>
</evidence>
<name>A0A645F833_9ZZZZ</name>
<keyword evidence="5" id="KW-0472">Membrane</keyword>
<evidence type="ECO:0000256" key="1">
    <source>
        <dbReference type="ARBA" id="ARBA00004651"/>
    </source>
</evidence>
<proteinExistence type="predicted"/>
<reference evidence="7" key="1">
    <citation type="submission" date="2019-08" db="EMBL/GenBank/DDBJ databases">
        <authorList>
            <person name="Kucharzyk K."/>
            <person name="Murdoch R.W."/>
            <person name="Higgins S."/>
            <person name="Loffler F."/>
        </authorList>
    </citation>
    <scope>NUCLEOTIDE SEQUENCE</scope>
</reference>
<comment type="caution">
    <text evidence="7">The sequence shown here is derived from an EMBL/GenBank/DDBJ whole genome shotgun (WGS) entry which is preliminary data.</text>
</comment>
<feature type="domain" description="Cache" evidence="6">
    <location>
        <begin position="19"/>
        <end position="131"/>
    </location>
</feature>
<dbReference type="CDD" id="cd12914">
    <property type="entry name" value="PDC1_DGC_like"/>
    <property type="match status" value="1"/>
</dbReference>
<dbReference type="InterPro" id="IPR029151">
    <property type="entry name" value="Sensor-like_sf"/>
</dbReference>
<dbReference type="AlphaFoldDB" id="A0A645F833"/>
<dbReference type="SUPFAM" id="SSF103190">
    <property type="entry name" value="Sensory domain-like"/>
    <property type="match status" value="1"/>
</dbReference>